<feature type="signal peptide" evidence="4">
    <location>
        <begin position="1"/>
        <end position="24"/>
    </location>
</feature>
<dbReference type="Pfam" id="PF10614">
    <property type="entry name" value="CsgF"/>
    <property type="match status" value="1"/>
</dbReference>
<protein>
    <recommendedName>
        <fullName evidence="2">Curli production assembly/transport component CsgF</fullName>
    </recommendedName>
</protein>
<name>A0ABU1GK23_9GAMM</name>
<feature type="chain" id="PRO_5046745659" description="Curli production assembly/transport component CsgF" evidence="4">
    <location>
        <begin position="25"/>
        <end position="141"/>
    </location>
</feature>
<evidence type="ECO:0000256" key="1">
    <source>
        <dbReference type="ARBA" id="ARBA00003989"/>
    </source>
</evidence>
<comment type="function">
    <text evidence="1">May be involved in the biogenesis of curli organelles.</text>
</comment>
<evidence type="ECO:0000313" key="6">
    <source>
        <dbReference type="Proteomes" id="UP001252270"/>
    </source>
</evidence>
<sequence length="141" mass="15008">MKAKQLASAALVAGMMLSAAMTHAGELIYRPINPSFGGDPLVGNYLLNKAQAQDDNTDPNAPDFGRFSETDLFLQDLRANLVNDAIQDAVDGEAGRTSVIESSNLRVRIQSAGGGGFVMNILDRRTGEQTTVNFGQSSGQF</sequence>
<evidence type="ECO:0000256" key="3">
    <source>
        <dbReference type="ARBA" id="ARBA00022729"/>
    </source>
</evidence>
<organism evidence="5 6">
    <name type="scientific">Halomonas mongoliensis</name>
    <dbReference type="NCBI Taxonomy" id="321265"/>
    <lineage>
        <taxon>Bacteria</taxon>
        <taxon>Pseudomonadati</taxon>
        <taxon>Pseudomonadota</taxon>
        <taxon>Gammaproteobacteria</taxon>
        <taxon>Oceanospirillales</taxon>
        <taxon>Halomonadaceae</taxon>
        <taxon>Halomonas</taxon>
    </lineage>
</organism>
<dbReference type="RefSeq" id="WP_309635844.1">
    <property type="nucleotide sequence ID" value="NZ_JARWAL010000002.1"/>
</dbReference>
<dbReference type="InterPro" id="IPR018893">
    <property type="entry name" value="T8SS_CsgF"/>
</dbReference>
<dbReference type="EMBL" id="JARWAL010000002">
    <property type="protein sequence ID" value="MDR5891936.1"/>
    <property type="molecule type" value="Genomic_DNA"/>
</dbReference>
<keyword evidence="6" id="KW-1185">Reference proteome</keyword>
<accession>A0ABU1GK23</accession>
<proteinExistence type="predicted"/>
<dbReference type="Proteomes" id="UP001252270">
    <property type="component" value="Unassembled WGS sequence"/>
</dbReference>
<evidence type="ECO:0000256" key="2">
    <source>
        <dbReference type="ARBA" id="ARBA00014031"/>
    </source>
</evidence>
<gene>
    <name evidence="5" type="ORF">QC820_03845</name>
</gene>
<comment type="caution">
    <text evidence="5">The sequence shown here is derived from an EMBL/GenBank/DDBJ whole genome shotgun (WGS) entry which is preliminary data.</text>
</comment>
<keyword evidence="3 4" id="KW-0732">Signal</keyword>
<evidence type="ECO:0000313" key="5">
    <source>
        <dbReference type="EMBL" id="MDR5891936.1"/>
    </source>
</evidence>
<evidence type="ECO:0000256" key="4">
    <source>
        <dbReference type="SAM" id="SignalP"/>
    </source>
</evidence>
<reference evidence="5 6" key="1">
    <citation type="submission" date="2023-04" db="EMBL/GenBank/DDBJ databases">
        <title>A long-awaited taxogenomic arrangement of the family Halomonadaceae.</title>
        <authorList>
            <person name="De La Haba R."/>
            <person name="Chuvochina M."/>
            <person name="Wittouck S."/>
            <person name="Arahal D.R."/>
            <person name="Sanchez-Porro C."/>
            <person name="Hugenholtz P."/>
            <person name="Ventosa A."/>
        </authorList>
    </citation>
    <scope>NUCLEOTIDE SEQUENCE [LARGE SCALE GENOMIC DNA]</scope>
    <source>
        <strain evidence="5 6">DSM 17332</strain>
    </source>
</reference>